<feature type="signal peptide" evidence="1">
    <location>
        <begin position="1"/>
        <end position="24"/>
    </location>
</feature>
<dbReference type="EMBL" id="JACEFB010000004">
    <property type="protein sequence ID" value="MBA2226170.1"/>
    <property type="molecule type" value="Genomic_DNA"/>
</dbReference>
<accession>A0A7V8VDS7</accession>
<protein>
    <submittedName>
        <fullName evidence="2">Uncharacterized protein</fullName>
    </submittedName>
</protein>
<keyword evidence="1" id="KW-0732">Signal</keyword>
<dbReference type="RefSeq" id="WP_194537591.1">
    <property type="nucleotide sequence ID" value="NZ_JACEFB010000004.1"/>
</dbReference>
<comment type="caution">
    <text evidence="2">The sequence shown here is derived from an EMBL/GenBank/DDBJ whole genome shotgun (WGS) entry which is preliminary data.</text>
</comment>
<organism evidence="2 3">
    <name type="scientific">Thermogemmata fonticola</name>
    <dbReference type="NCBI Taxonomy" id="2755323"/>
    <lineage>
        <taxon>Bacteria</taxon>
        <taxon>Pseudomonadati</taxon>
        <taxon>Planctomycetota</taxon>
        <taxon>Planctomycetia</taxon>
        <taxon>Gemmatales</taxon>
        <taxon>Gemmataceae</taxon>
        <taxon>Thermogemmata</taxon>
    </lineage>
</organism>
<sequence>MTRLACSAVLALALTLGSPASSPAQIVYGYTVPNAGGIVQGGTYYYPGGYKNFSYYYSPWTGVISAQVYGQNFLGQAYARSFGFHPWTGTAFSTGYVIPNYWAAPWGGYSYGYVRRFPIWGWRW</sequence>
<dbReference type="Proteomes" id="UP000542342">
    <property type="component" value="Unassembled WGS sequence"/>
</dbReference>
<name>A0A7V8VDS7_9BACT</name>
<dbReference type="AlphaFoldDB" id="A0A7V8VDS7"/>
<gene>
    <name evidence="2" type="ORF">H0921_08350</name>
</gene>
<feature type="chain" id="PRO_5030667874" evidence="1">
    <location>
        <begin position="25"/>
        <end position="124"/>
    </location>
</feature>
<evidence type="ECO:0000313" key="3">
    <source>
        <dbReference type="Proteomes" id="UP000542342"/>
    </source>
</evidence>
<evidence type="ECO:0000313" key="2">
    <source>
        <dbReference type="EMBL" id="MBA2226170.1"/>
    </source>
</evidence>
<evidence type="ECO:0000256" key="1">
    <source>
        <dbReference type="SAM" id="SignalP"/>
    </source>
</evidence>
<reference evidence="2 3" key="1">
    <citation type="submission" date="2020-07" db="EMBL/GenBank/DDBJ databases">
        <title>Thermogemmata thermophila gen. nov., sp. nov., a novel moderate thermophilic planctomycete from a Kamchatka hot spring.</title>
        <authorList>
            <person name="Elcheninov A.G."/>
            <person name="Podosokorskaya O.A."/>
            <person name="Kovaleva O.L."/>
            <person name="Novikov A."/>
            <person name="Bonch-Osmolovskaya E.A."/>
            <person name="Toshchakov S.V."/>
            <person name="Kublanov I.V."/>
        </authorList>
    </citation>
    <scope>NUCLEOTIDE SEQUENCE [LARGE SCALE GENOMIC DNA]</scope>
    <source>
        <strain evidence="2 3">2918</strain>
    </source>
</reference>
<proteinExistence type="predicted"/>
<keyword evidence="3" id="KW-1185">Reference proteome</keyword>